<keyword evidence="2" id="KW-1185">Reference proteome</keyword>
<gene>
    <name evidence="1" type="ORF">CAMGR0001_1669</name>
</gene>
<dbReference type="Proteomes" id="UP000005709">
    <property type="component" value="Unassembled WGS sequence"/>
</dbReference>
<comment type="caution">
    <text evidence="1">The sequence shown here is derived from an EMBL/GenBank/DDBJ whole genome shotgun (WGS) entry which is preliminary data.</text>
</comment>
<proteinExistence type="predicted"/>
<name>C8PIK8_9BACT</name>
<protein>
    <submittedName>
        <fullName evidence="1">Uncharacterized protein</fullName>
    </submittedName>
</protein>
<evidence type="ECO:0000313" key="1">
    <source>
        <dbReference type="EMBL" id="EEV17373.1"/>
    </source>
</evidence>
<reference evidence="1 2" key="1">
    <citation type="submission" date="2009-07" db="EMBL/GenBank/DDBJ databases">
        <authorList>
            <person name="Madupu R."/>
            <person name="Sebastian Y."/>
            <person name="Durkin A.S."/>
            <person name="Torralba M."/>
            <person name="Methe B."/>
            <person name="Sutton G.G."/>
            <person name="Strausberg R.L."/>
            <person name="Nelson K.E."/>
        </authorList>
    </citation>
    <scope>NUCLEOTIDE SEQUENCE [LARGE SCALE GENOMIC DNA]</scope>
    <source>
        <strain evidence="1 2">RM3268</strain>
    </source>
</reference>
<dbReference type="RefSeq" id="WP_005872496.1">
    <property type="nucleotide sequence ID" value="NZ_ACYG01000027.1"/>
</dbReference>
<dbReference type="eggNOG" id="ENOG5031A83">
    <property type="taxonomic scope" value="Bacteria"/>
</dbReference>
<sequence>MDLGEKITTEKALIALCEELILKHEDDYKVFVSERSALNLTQYRVNLSVIVPIASGETVLKELMRLTPLLSFTGSSVDATDERGVDILNFTFTLDFLAMASLDE</sequence>
<dbReference type="AlphaFoldDB" id="C8PIK8"/>
<dbReference type="STRING" id="824.CGRAC_0606"/>
<dbReference type="EMBL" id="ACYG01000027">
    <property type="protein sequence ID" value="EEV17373.1"/>
    <property type="molecule type" value="Genomic_DNA"/>
</dbReference>
<organism evidence="1 2">
    <name type="scientific">Campylobacter gracilis RM3268</name>
    <dbReference type="NCBI Taxonomy" id="553220"/>
    <lineage>
        <taxon>Bacteria</taxon>
        <taxon>Pseudomonadati</taxon>
        <taxon>Campylobacterota</taxon>
        <taxon>Epsilonproteobacteria</taxon>
        <taxon>Campylobacterales</taxon>
        <taxon>Campylobacteraceae</taxon>
        <taxon>Campylobacter</taxon>
    </lineage>
</organism>
<evidence type="ECO:0000313" key="2">
    <source>
        <dbReference type="Proteomes" id="UP000005709"/>
    </source>
</evidence>
<accession>C8PIK8</accession>